<dbReference type="Gene3D" id="1.10.10.10">
    <property type="entry name" value="Winged helix-like DNA-binding domain superfamily/Winged helix DNA-binding domain"/>
    <property type="match status" value="1"/>
</dbReference>
<name>A0A6N8HXH0_9FIRM</name>
<evidence type="ECO:0000256" key="3">
    <source>
        <dbReference type="ARBA" id="ARBA00023163"/>
    </source>
</evidence>
<dbReference type="Proteomes" id="UP000469440">
    <property type="component" value="Unassembled WGS sequence"/>
</dbReference>
<dbReference type="PANTHER" id="PTHR42756:SF1">
    <property type="entry name" value="TRANSCRIPTIONAL REPRESSOR OF EMRAB OPERON"/>
    <property type="match status" value="1"/>
</dbReference>
<dbReference type="InterPro" id="IPR036388">
    <property type="entry name" value="WH-like_DNA-bd_sf"/>
</dbReference>
<evidence type="ECO:0000313" key="5">
    <source>
        <dbReference type="EMBL" id="MVB10295.1"/>
    </source>
</evidence>
<dbReference type="PROSITE" id="PS50995">
    <property type="entry name" value="HTH_MARR_2"/>
    <property type="match status" value="1"/>
</dbReference>
<dbReference type="RefSeq" id="WP_066643652.1">
    <property type="nucleotide sequence ID" value="NZ_VWXL01000025.1"/>
</dbReference>
<dbReference type="PRINTS" id="PR00598">
    <property type="entry name" value="HTHMARR"/>
</dbReference>
<keyword evidence="6" id="KW-1185">Reference proteome</keyword>
<organism evidence="5 6">
    <name type="scientific">Caproicibacter fermentans</name>
    <dbReference type="NCBI Taxonomy" id="2576756"/>
    <lineage>
        <taxon>Bacteria</taxon>
        <taxon>Bacillati</taxon>
        <taxon>Bacillota</taxon>
        <taxon>Clostridia</taxon>
        <taxon>Eubacteriales</taxon>
        <taxon>Acutalibacteraceae</taxon>
        <taxon>Caproicibacter</taxon>
    </lineage>
</organism>
<dbReference type="SMART" id="SM00347">
    <property type="entry name" value="HTH_MARR"/>
    <property type="match status" value="1"/>
</dbReference>
<evidence type="ECO:0000256" key="1">
    <source>
        <dbReference type="ARBA" id="ARBA00023015"/>
    </source>
</evidence>
<keyword evidence="3" id="KW-0804">Transcription</keyword>
<evidence type="ECO:0000313" key="6">
    <source>
        <dbReference type="Proteomes" id="UP000469440"/>
    </source>
</evidence>
<dbReference type="EMBL" id="VWXL01000025">
    <property type="protein sequence ID" value="MVB10295.1"/>
    <property type="molecule type" value="Genomic_DNA"/>
</dbReference>
<dbReference type="InterPro" id="IPR000835">
    <property type="entry name" value="HTH_MarR-typ"/>
</dbReference>
<gene>
    <name evidence="5" type="ORF">CAFE_09770</name>
</gene>
<evidence type="ECO:0000259" key="4">
    <source>
        <dbReference type="PROSITE" id="PS50995"/>
    </source>
</evidence>
<dbReference type="SUPFAM" id="SSF46785">
    <property type="entry name" value="Winged helix' DNA-binding domain"/>
    <property type="match status" value="1"/>
</dbReference>
<dbReference type="GO" id="GO:0003700">
    <property type="term" value="F:DNA-binding transcription factor activity"/>
    <property type="evidence" value="ECO:0007669"/>
    <property type="project" value="InterPro"/>
</dbReference>
<evidence type="ECO:0000256" key="2">
    <source>
        <dbReference type="ARBA" id="ARBA00023125"/>
    </source>
</evidence>
<keyword evidence="2" id="KW-0238">DNA-binding</keyword>
<comment type="caution">
    <text evidence="5">The sequence shown here is derived from an EMBL/GenBank/DDBJ whole genome shotgun (WGS) entry which is preliminary data.</text>
</comment>
<dbReference type="Pfam" id="PF01047">
    <property type="entry name" value="MarR"/>
    <property type="match status" value="1"/>
</dbReference>
<dbReference type="AlphaFoldDB" id="A0A6N8HXH0"/>
<keyword evidence="1" id="KW-0805">Transcription regulation</keyword>
<dbReference type="PANTHER" id="PTHR42756">
    <property type="entry name" value="TRANSCRIPTIONAL REGULATOR, MARR"/>
    <property type="match status" value="1"/>
</dbReference>
<reference evidence="5 6" key="1">
    <citation type="submission" date="2019-09" db="EMBL/GenBank/DDBJ databases">
        <title>Genome sequence of Clostridium sp. EA1.</title>
        <authorList>
            <person name="Poehlein A."/>
            <person name="Bengelsdorf F.R."/>
            <person name="Daniel R."/>
        </authorList>
    </citation>
    <scope>NUCLEOTIDE SEQUENCE [LARGE SCALE GENOMIC DNA]</scope>
    <source>
        <strain evidence="5 6">EA1</strain>
    </source>
</reference>
<dbReference type="InterPro" id="IPR036390">
    <property type="entry name" value="WH_DNA-bd_sf"/>
</dbReference>
<dbReference type="InterPro" id="IPR023187">
    <property type="entry name" value="Tscrpt_reg_MarR-type_CS"/>
</dbReference>
<protein>
    <submittedName>
        <fullName evidence="5">MarR family protein</fullName>
    </submittedName>
</protein>
<accession>A0A6N8HXH0</accession>
<feature type="domain" description="HTH marR-type" evidence="4">
    <location>
        <begin position="5"/>
        <end position="136"/>
    </location>
</feature>
<dbReference type="OrthoDB" id="3254893at2"/>
<proteinExistence type="predicted"/>
<sequence length="204" mass="23930">MNETNSELYEKLGRLMRLLHKHHLRAYAERGPMADPTRGQGRLIAILKMQDGISTKDLSYLLGIRISSLNELLSKMEKAGYIKREPSETDKRVMLVKLTEKGKNEQQQEWNPDAIFNCLSEEEQKAFGAYLDRVIHSIEANLGEEMDEDEREWWMREARERMGDERFERFAAMRQAGFMMRGFDPHGGFDDFHGGRDGRFKRRK</sequence>
<dbReference type="PROSITE" id="PS01117">
    <property type="entry name" value="HTH_MARR_1"/>
    <property type="match status" value="1"/>
</dbReference>
<dbReference type="GO" id="GO:0003677">
    <property type="term" value="F:DNA binding"/>
    <property type="evidence" value="ECO:0007669"/>
    <property type="project" value="UniProtKB-KW"/>
</dbReference>